<dbReference type="Proteomes" id="UP001178507">
    <property type="component" value="Unassembled WGS sequence"/>
</dbReference>
<keyword evidence="2" id="KW-0472">Membrane</keyword>
<keyword evidence="2" id="KW-1133">Transmembrane helix</keyword>
<feature type="transmembrane region" description="Helical" evidence="2">
    <location>
        <begin position="145"/>
        <end position="162"/>
    </location>
</feature>
<feature type="region of interest" description="Disordered" evidence="1">
    <location>
        <begin position="33"/>
        <end position="54"/>
    </location>
</feature>
<dbReference type="InterPro" id="IPR052776">
    <property type="entry name" value="Chloro_ReproSupport/MetalTrans"/>
</dbReference>
<evidence type="ECO:0000256" key="2">
    <source>
        <dbReference type="SAM" id="Phobius"/>
    </source>
</evidence>
<keyword evidence="4" id="KW-1185">Reference proteome</keyword>
<evidence type="ECO:0000313" key="3">
    <source>
        <dbReference type="EMBL" id="CAJ1410933.1"/>
    </source>
</evidence>
<evidence type="ECO:0000256" key="1">
    <source>
        <dbReference type="SAM" id="MobiDB-lite"/>
    </source>
</evidence>
<feature type="transmembrane region" description="Helical" evidence="2">
    <location>
        <begin position="225"/>
        <end position="242"/>
    </location>
</feature>
<comment type="caution">
    <text evidence="3">The sequence shown here is derived from an EMBL/GenBank/DDBJ whole genome shotgun (WGS) entry which is preliminary data.</text>
</comment>
<accession>A0AA36NN64</accession>
<reference evidence="3" key="1">
    <citation type="submission" date="2023-08" db="EMBL/GenBank/DDBJ databases">
        <authorList>
            <person name="Chen Y."/>
            <person name="Shah S."/>
            <person name="Dougan E. K."/>
            <person name="Thang M."/>
            <person name="Chan C."/>
        </authorList>
    </citation>
    <scope>NUCLEOTIDE SEQUENCE</scope>
</reference>
<keyword evidence="2" id="KW-0812">Transmembrane</keyword>
<dbReference type="PANTHER" id="PTHR33876:SF4">
    <property type="entry name" value="CHLOROPLAST PROTEIN FOR GROWTH AND FERTILITY 2"/>
    <property type="match status" value="1"/>
</dbReference>
<feature type="transmembrane region" description="Helical" evidence="2">
    <location>
        <begin position="107"/>
        <end position="125"/>
    </location>
</feature>
<feature type="compositionally biased region" description="Basic and acidic residues" evidence="1">
    <location>
        <begin position="42"/>
        <end position="53"/>
    </location>
</feature>
<proteinExistence type="predicted"/>
<gene>
    <name evidence="3" type="ORF">EVOR1521_LOCUS31648</name>
</gene>
<sequence length="279" mass="29402">MATPGHLSMRPQARLARPFLEVRPEARPRVAQPGFGALGALGDERSERSERNRTGRHFVSALALGALAARAAPRRPFAVQAEAEGEGGVTTKDRLNPSSRLRRAKRFLLASTVVTIGLVLLLYATSFVEMAMHKLFAPPMKAKSPAIACMIGLAVGGLHTVAGPDHLAALAPLVIGKRRTPFAAFGLGALWGSGHATGQLVVGLGCLAVHLGMLKMHWATVLEQMSGLLVGASLIAIGLLGFKDWPKTTTLQPPPNQMPAASAGPPTQRAWCMGSPLMP</sequence>
<feature type="transmembrane region" description="Helical" evidence="2">
    <location>
        <begin position="182"/>
        <end position="213"/>
    </location>
</feature>
<protein>
    <submittedName>
        <fullName evidence="3">Uncharacterized protein</fullName>
    </submittedName>
</protein>
<dbReference type="AlphaFoldDB" id="A0AA36NN64"/>
<name>A0AA36NN64_9DINO</name>
<organism evidence="3 4">
    <name type="scientific">Effrenium voratum</name>
    <dbReference type="NCBI Taxonomy" id="2562239"/>
    <lineage>
        <taxon>Eukaryota</taxon>
        <taxon>Sar</taxon>
        <taxon>Alveolata</taxon>
        <taxon>Dinophyceae</taxon>
        <taxon>Suessiales</taxon>
        <taxon>Symbiodiniaceae</taxon>
        <taxon>Effrenium</taxon>
    </lineage>
</organism>
<evidence type="ECO:0000313" key="4">
    <source>
        <dbReference type="Proteomes" id="UP001178507"/>
    </source>
</evidence>
<dbReference type="PANTHER" id="PTHR33876">
    <property type="entry name" value="UNNAMED PRODUCT"/>
    <property type="match status" value="1"/>
</dbReference>
<dbReference type="EMBL" id="CAUJNA010003847">
    <property type="protein sequence ID" value="CAJ1410933.1"/>
    <property type="molecule type" value="Genomic_DNA"/>
</dbReference>